<reference evidence="1 2" key="1">
    <citation type="submission" date="2023-12" db="EMBL/GenBank/DDBJ databases">
        <title>Streptomyces sp. V4-01.</title>
        <authorList>
            <person name="Somphong A."/>
            <person name="Phongsopitanun W."/>
        </authorList>
    </citation>
    <scope>NUCLEOTIDE SEQUENCE [LARGE SCALE GENOMIC DNA]</scope>
    <source>
        <strain evidence="1 2">V4-01</strain>
    </source>
</reference>
<gene>
    <name evidence="1" type="ORF">V2S66_31480</name>
</gene>
<evidence type="ECO:0008006" key="3">
    <source>
        <dbReference type="Google" id="ProtNLM"/>
    </source>
</evidence>
<dbReference type="Proteomes" id="UP001344658">
    <property type="component" value="Unassembled WGS sequence"/>
</dbReference>
<dbReference type="EMBL" id="JAZEWV010000046">
    <property type="protein sequence ID" value="MEE4546474.1"/>
    <property type="molecule type" value="Genomic_DNA"/>
</dbReference>
<accession>A0ABU7PKX3</accession>
<comment type="caution">
    <text evidence="1">The sequence shown here is derived from an EMBL/GenBank/DDBJ whole genome shotgun (WGS) entry which is preliminary data.</text>
</comment>
<dbReference type="RefSeq" id="WP_330800174.1">
    <property type="nucleotide sequence ID" value="NZ_JAZEWV010000046.1"/>
</dbReference>
<organism evidence="1 2">
    <name type="scientific">Actinacidiphila polyblastidii</name>
    <dbReference type="NCBI Taxonomy" id="3110430"/>
    <lineage>
        <taxon>Bacteria</taxon>
        <taxon>Bacillati</taxon>
        <taxon>Actinomycetota</taxon>
        <taxon>Actinomycetes</taxon>
        <taxon>Kitasatosporales</taxon>
        <taxon>Streptomycetaceae</taxon>
        <taxon>Actinacidiphila</taxon>
    </lineage>
</organism>
<sequence length="85" mass="9336">MPDTEEPWKPDHNPHILLQLEARPGPPNARGIRSTERRLTGYGTACCSCGYTTGLLPRDQLPDLLTLVGEHTPYSRPDLKSGATP</sequence>
<name>A0ABU7PKX3_9ACTN</name>
<evidence type="ECO:0000313" key="1">
    <source>
        <dbReference type="EMBL" id="MEE4546474.1"/>
    </source>
</evidence>
<evidence type="ECO:0000313" key="2">
    <source>
        <dbReference type="Proteomes" id="UP001344658"/>
    </source>
</evidence>
<protein>
    <recommendedName>
        <fullName evidence="3">Transposase</fullName>
    </recommendedName>
</protein>
<keyword evidence="2" id="KW-1185">Reference proteome</keyword>
<proteinExistence type="predicted"/>